<proteinExistence type="predicted"/>
<dbReference type="EMBL" id="AACS02000001">
    <property type="protein sequence ID" value="EFI28728.1"/>
    <property type="molecule type" value="Genomic_DNA"/>
</dbReference>
<organism evidence="1 2">
    <name type="scientific">Coprinopsis cinerea (strain Okayama-7 / 130 / ATCC MYA-4618 / FGSC 9003)</name>
    <name type="common">Inky cap fungus</name>
    <name type="synonym">Hormographiella aspergillata</name>
    <dbReference type="NCBI Taxonomy" id="240176"/>
    <lineage>
        <taxon>Eukaryota</taxon>
        <taxon>Fungi</taxon>
        <taxon>Dikarya</taxon>
        <taxon>Basidiomycota</taxon>
        <taxon>Agaricomycotina</taxon>
        <taxon>Agaricomycetes</taxon>
        <taxon>Agaricomycetidae</taxon>
        <taxon>Agaricales</taxon>
        <taxon>Agaricineae</taxon>
        <taxon>Psathyrellaceae</taxon>
        <taxon>Coprinopsis</taxon>
    </lineage>
</organism>
<name>D6RK82_COPC7</name>
<sequence length="109" mass="12499">MKPGTDRYEREFNSIMSTIEKQMDREASNDIPMLEDALGPDASRRAAEKFVQTRKFAPALPDPEFATPNDPIVSVASFLQTPIDELKDRFEKSQFPTPEMFKEAEKHIH</sequence>
<keyword evidence="2" id="KW-1185">Reference proteome</keyword>
<accession>D6RK82</accession>
<comment type="caution">
    <text evidence="1">The sequence shown here is derived from an EMBL/GenBank/DDBJ whole genome shotgun (WGS) entry which is preliminary data.</text>
</comment>
<dbReference type="Proteomes" id="UP000001861">
    <property type="component" value="Unassembled WGS sequence"/>
</dbReference>
<dbReference type="VEuPathDB" id="FungiDB:CC1G_13754"/>
<dbReference type="GeneID" id="6007775"/>
<dbReference type="RefSeq" id="XP_002912222.1">
    <property type="nucleotide sequence ID" value="XM_002912176.1"/>
</dbReference>
<gene>
    <name evidence="1" type="ORF">CC1G_13754</name>
</gene>
<evidence type="ECO:0000313" key="1">
    <source>
        <dbReference type="EMBL" id="EFI28728.1"/>
    </source>
</evidence>
<protein>
    <submittedName>
        <fullName evidence="1">Hemerythrin HHE cation binding domain-containing protein</fullName>
    </submittedName>
</protein>
<evidence type="ECO:0000313" key="2">
    <source>
        <dbReference type="Proteomes" id="UP000001861"/>
    </source>
</evidence>
<reference evidence="1 2" key="1">
    <citation type="journal article" date="2010" name="Proc. Natl. Acad. Sci. U.S.A.">
        <title>Insights into evolution of multicellular fungi from the assembled chromosomes of the mushroom Coprinopsis cinerea (Coprinus cinereus).</title>
        <authorList>
            <person name="Stajich J.E."/>
            <person name="Wilke S.K."/>
            <person name="Ahren D."/>
            <person name="Au C.H."/>
            <person name="Birren B.W."/>
            <person name="Borodovsky M."/>
            <person name="Burns C."/>
            <person name="Canback B."/>
            <person name="Casselton L.A."/>
            <person name="Cheng C.K."/>
            <person name="Deng J."/>
            <person name="Dietrich F.S."/>
            <person name="Fargo D.C."/>
            <person name="Farman M.L."/>
            <person name="Gathman A.C."/>
            <person name="Goldberg J."/>
            <person name="Guigo R."/>
            <person name="Hoegger P.J."/>
            <person name="Hooker J.B."/>
            <person name="Huggins A."/>
            <person name="James T.Y."/>
            <person name="Kamada T."/>
            <person name="Kilaru S."/>
            <person name="Kodira C."/>
            <person name="Kues U."/>
            <person name="Kupfer D."/>
            <person name="Kwan H.S."/>
            <person name="Lomsadze A."/>
            <person name="Li W."/>
            <person name="Lilly W.W."/>
            <person name="Ma L.J."/>
            <person name="Mackey A.J."/>
            <person name="Manning G."/>
            <person name="Martin F."/>
            <person name="Muraguchi H."/>
            <person name="Natvig D.O."/>
            <person name="Palmerini H."/>
            <person name="Ramesh M.A."/>
            <person name="Rehmeyer C.J."/>
            <person name="Roe B.A."/>
            <person name="Shenoy N."/>
            <person name="Stanke M."/>
            <person name="Ter-Hovhannisyan V."/>
            <person name="Tunlid A."/>
            <person name="Velagapudi R."/>
            <person name="Vision T.J."/>
            <person name="Zeng Q."/>
            <person name="Zolan M.E."/>
            <person name="Pukkila P.J."/>
        </authorList>
    </citation>
    <scope>NUCLEOTIDE SEQUENCE [LARGE SCALE GENOMIC DNA]</scope>
    <source>
        <strain evidence="2">Okayama-7 / 130 / ATCC MYA-4618 / FGSC 9003</strain>
    </source>
</reference>
<dbReference type="KEGG" id="cci:CC1G_13754"/>
<dbReference type="AlphaFoldDB" id="D6RK82"/>
<dbReference type="InParanoid" id="D6RK82"/>
<dbReference type="HOGENOM" id="CLU_2183802_0_0_1"/>